<dbReference type="EMBL" id="CP023699">
    <property type="protein sequence ID" value="QEU92795.1"/>
    <property type="molecule type" value="Genomic_DNA"/>
</dbReference>
<dbReference type="KEGG" id="ska:CP970_19440"/>
<name>A0A5J6GG03_STRKN</name>
<keyword evidence="2" id="KW-1185">Reference proteome</keyword>
<dbReference type="OrthoDB" id="5198066at2"/>
<protein>
    <submittedName>
        <fullName evidence="1">Uncharacterized protein</fullName>
    </submittedName>
</protein>
<proteinExistence type="predicted"/>
<reference evidence="1 2" key="1">
    <citation type="submission" date="2017-09" db="EMBL/GenBank/DDBJ databases">
        <authorList>
            <person name="Lee N."/>
            <person name="Cho B.-K."/>
        </authorList>
    </citation>
    <scope>NUCLEOTIDE SEQUENCE [LARGE SCALE GENOMIC DNA]</scope>
    <source>
        <strain evidence="1 2">ATCC 12853</strain>
    </source>
</reference>
<evidence type="ECO:0000313" key="2">
    <source>
        <dbReference type="Proteomes" id="UP000325529"/>
    </source>
</evidence>
<evidence type="ECO:0000313" key="1">
    <source>
        <dbReference type="EMBL" id="QEU92795.1"/>
    </source>
</evidence>
<sequence length="61" mass="6825">MTSDTTRTTDQRDDVATLAARIAVFGPWALVGWRPRGGFAHPHEVDLRAIKTGLERLIHDQ</sequence>
<dbReference type="AlphaFoldDB" id="A0A5J6GG03"/>
<dbReference type="RefSeq" id="WP_055553872.1">
    <property type="nucleotide sequence ID" value="NZ_CP023699.1"/>
</dbReference>
<gene>
    <name evidence="1" type="ORF">CP970_19440</name>
</gene>
<organism evidence="1 2">
    <name type="scientific">Streptomyces kanamyceticus</name>
    <dbReference type="NCBI Taxonomy" id="1967"/>
    <lineage>
        <taxon>Bacteria</taxon>
        <taxon>Bacillati</taxon>
        <taxon>Actinomycetota</taxon>
        <taxon>Actinomycetes</taxon>
        <taxon>Kitasatosporales</taxon>
        <taxon>Streptomycetaceae</taxon>
        <taxon>Streptomyces</taxon>
    </lineage>
</organism>
<dbReference type="Proteomes" id="UP000325529">
    <property type="component" value="Chromosome"/>
</dbReference>
<accession>A0A5J6GG03</accession>